<dbReference type="Proteomes" id="UP000284002">
    <property type="component" value="Unassembled WGS sequence"/>
</dbReference>
<dbReference type="Pfam" id="PF03992">
    <property type="entry name" value="ABM"/>
    <property type="match status" value="1"/>
</dbReference>
<dbReference type="EMBL" id="MOBM01000024">
    <property type="protein sequence ID" value="RON14408.1"/>
    <property type="molecule type" value="Genomic_DNA"/>
</dbReference>
<organism evidence="2 3">
    <name type="scientific">Pseudomonas frederiksbergensis</name>
    <dbReference type="NCBI Taxonomy" id="104087"/>
    <lineage>
        <taxon>Bacteria</taxon>
        <taxon>Pseudomonadati</taxon>
        <taxon>Pseudomonadota</taxon>
        <taxon>Gammaproteobacteria</taxon>
        <taxon>Pseudomonadales</taxon>
        <taxon>Pseudomonadaceae</taxon>
        <taxon>Pseudomonas</taxon>
    </lineage>
</organism>
<dbReference type="RefSeq" id="WP_185047155.1">
    <property type="nucleotide sequence ID" value="NZ_MOBM01000024.1"/>
</dbReference>
<dbReference type="SUPFAM" id="SSF54909">
    <property type="entry name" value="Dimeric alpha+beta barrel"/>
    <property type="match status" value="1"/>
</dbReference>
<sequence>MLITAINTVEIDAAPGRVGEVCSILPQIVRALLSNSGCMGYAITDNRRAKNSWIVSGYWESESLMRAHFDHPQLAGFMDMLKAGMASRIKFNSFIINPAEDQRRVFHG</sequence>
<protein>
    <recommendedName>
        <fullName evidence="1">ABM domain-containing protein</fullName>
    </recommendedName>
</protein>
<feature type="domain" description="ABM" evidence="1">
    <location>
        <begin position="7"/>
        <end position="78"/>
    </location>
</feature>
<evidence type="ECO:0000313" key="2">
    <source>
        <dbReference type="EMBL" id="RON14408.1"/>
    </source>
</evidence>
<evidence type="ECO:0000259" key="1">
    <source>
        <dbReference type="Pfam" id="PF03992"/>
    </source>
</evidence>
<name>A0A423HMI4_9PSED</name>
<evidence type="ECO:0000313" key="3">
    <source>
        <dbReference type="Proteomes" id="UP000284002"/>
    </source>
</evidence>
<dbReference type="InterPro" id="IPR007138">
    <property type="entry name" value="ABM_dom"/>
</dbReference>
<reference evidence="2 3" key="1">
    <citation type="submission" date="2016-10" db="EMBL/GenBank/DDBJ databases">
        <title>Comparative genome analysis of multiple Pseudomonas spp. focuses on biocontrol and plant growth promoting traits.</title>
        <authorList>
            <person name="Tao X.-Y."/>
            <person name="Taylor C.G."/>
        </authorList>
    </citation>
    <scope>NUCLEOTIDE SEQUENCE [LARGE SCALE GENOMIC DNA]</scope>
    <source>
        <strain evidence="2 3">36C6</strain>
    </source>
</reference>
<gene>
    <name evidence="2" type="ORF">BK662_17655</name>
</gene>
<dbReference type="AlphaFoldDB" id="A0A423HMI4"/>
<dbReference type="Gene3D" id="3.30.70.100">
    <property type="match status" value="1"/>
</dbReference>
<accession>A0A423HMI4</accession>
<dbReference type="InterPro" id="IPR011008">
    <property type="entry name" value="Dimeric_a/b-barrel"/>
</dbReference>
<comment type="caution">
    <text evidence="2">The sequence shown here is derived from an EMBL/GenBank/DDBJ whole genome shotgun (WGS) entry which is preliminary data.</text>
</comment>
<proteinExistence type="predicted"/>